<keyword evidence="1" id="KW-0732">Signal</keyword>
<sequence>MRLSLIMTVAALALSGCVVQNPGMAPMPMPTSPPAPAPDAAIRSSARVIINREMAAKVSGYNIAPFTDCVMANASPSELANITTSSDPQSAVAVIVSRPATGQCIANAAAAGRGQA</sequence>
<evidence type="ECO:0000313" key="3">
    <source>
        <dbReference type="EMBL" id="SFA41595.1"/>
    </source>
</evidence>
<reference evidence="2 4" key="2">
    <citation type="submission" date="2014-10" db="EMBL/GenBank/DDBJ databases">
        <title>Paracoccus sanguinis sp. nov., isolated from clinical specimens of New York State patients.</title>
        <authorList>
            <person name="Mingle L.A."/>
            <person name="Cole J.A."/>
            <person name="Lapierre P."/>
            <person name="Musser K.A."/>
        </authorList>
    </citation>
    <scope>NUCLEOTIDE SEQUENCE [LARGE SCALE GENOMIC DNA]</scope>
    <source>
        <strain evidence="2 4">JCM 14014</strain>
    </source>
</reference>
<protein>
    <recommendedName>
        <fullName evidence="6">Succinate dehydrogenase</fullName>
    </recommendedName>
</protein>
<evidence type="ECO:0000313" key="2">
    <source>
        <dbReference type="EMBL" id="KGJ06785.1"/>
    </source>
</evidence>
<feature type="chain" id="PRO_5010409427" description="Succinate dehydrogenase" evidence="1">
    <location>
        <begin position="21"/>
        <end position="116"/>
    </location>
</feature>
<feature type="signal peptide" evidence="1">
    <location>
        <begin position="1"/>
        <end position="20"/>
    </location>
</feature>
<dbReference type="OrthoDB" id="7867642at2"/>
<reference evidence="2 4" key="1">
    <citation type="submission" date="2014-09" db="EMBL/GenBank/DDBJ databases">
        <authorList>
            <person name="McGinnis J.M."/>
            <person name="Wolfgang W.J."/>
        </authorList>
    </citation>
    <scope>NUCLEOTIDE SEQUENCE [LARGE SCALE GENOMIC DNA]</scope>
    <source>
        <strain evidence="2 4">JCM 14014</strain>
    </source>
</reference>
<evidence type="ECO:0008006" key="6">
    <source>
        <dbReference type="Google" id="ProtNLM"/>
    </source>
</evidence>
<reference evidence="3 5" key="3">
    <citation type="submission" date="2016-10" db="EMBL/GenBank/DDBJ databases">
        <authorList>
            <person name="de Groot N.N."/>
        </authorList>
    </citation>
    <scope>NUCLEOTIDE SEQUENCE [LARGE SCALE GENOMIC DNA]</scope>
    <source>
        <strain evidence="3 5">CGMCC 1.6117</strain>
    </source>
</reference>
<evidence type="ECO:0000313" key="5">
    <source>
        <dbReference type="Proteomes" id="UP000182312"/>
    </source>
</evidence>
<dbReference type="PROSITE" id="PS51257">
    <property type="entry name" value="PROKAR_LIPOPROTEIN"/>
    <property type="match status" value="1"/>
</dbReference>
<proteinExistence type="predicted"/>
<keyword evidence="4" id="KW-1185">Reference proteome</keyword>
<gene>
    <name evidence="2" type="ORF">IT41_01005</name>
    <name evidence="3" type="ORF">SAMN04487972_102158</name>
</gene>
<organism evidence="2 4">
    <name type="scientific">Paracoccus halophilus</name>
    <dbReference type="NCBI Taxonomy" id="376733"/>
    <lineage>
        <taxon>Bacteria</taxon>
        <taxon>Pseudomonadati</taxon>
        <taxon>Pseudomonadota</taxon>
        <taxon>Alphaproteobacteria</taxon>
        <taxon>Rhodobacterales</taxon>
        <taxon>Paracoccaceae</taxon>
        <taxon>Paracoccus</taxon>
    </lineage>
</organism>
<dbReference type="AlphaFoldDB" id="A0A099F7U8"/>
<dbReference type="Proteomes" id="UP000029846">
    <property type="component" value="Unassembled WGS sequence"/>
</dbReference>
<dbReference type="STRING" id="376733.SAMN04487972_102158"/>
<dbReference type="eggNOG" id="ENOG5032SYC">
    <property type="taxonomic scope" value="Bacteria"/>
</dbReference>
<evidence type="ECO:0000313" key="4">
    <source>
        <dbReference type="Proteomes" id="UP000029846"/>
    </source>
</evidence>
<evidence type="ECO:0000256" key="1">
    <source>
        <dbReference type="SAM" id="SignalP"/>
    </source>
</evidence>
<dbReference type="RefSeq" id="WP_036737973.1">
    <property type="nucleotide sequence ID" value="NZ_FOJO01000002.1"/>
</dbReference>
<dbReference type="Proteomes" id="UP000182312">
    <property type="component" value="Unassembled WGS sequence"/>
</dbReference>
<accession>A0A099F7U8</accession>
<dbReference type="EMBL" id="FOJO01000002">
    <property type="protein sequence ID" value="SFA41595.1"/>
    <property type="molecule type" value="Genomic_DNA"/>
</dbReference>
<name>A0A099F7U8_9RHOB</name>
<dbReference type="EMBL" id="JRKN01000001">
    <property type="protein sequence ID" value="KGJ06785.1"/>
    <property type="molecule type" value="Genomic_DNA"/>
</dbReference>